<keyword evidence="3" id="KW-1185">Reference proteome</keyword>
<reference evidence="2" key="1">
    <citation type="journal article" date="2023" name="Mol. Phylogenet. Evol.">
        <title>Genome-scale phylogeny and comparative genomics of the fungal order Sordariales.</title>
        <authorList>
            <person name="Hensen N."/>
            <person name="Bonometti L."/>
            <person name="Westerberg I."/>
            <person name="Brannstrom I.O."/>
            <person name="Guillou S."/>
            <person name="Cros-Aarteil S."/>
            <person name="Calhoun S."/>
            <person name="Haridas S."/>
            <person name="Kuo A."/>
            <person name="Mondo S."/>
            <person name="Pangilinan J."/>
            <person name="Riley R."/>
            <person name="LaButti K."/>
            <person name="Andreopoulos B."/>
            <person name="Lipzen A."/>
            <person name="Chen C."/>
            <person name="Yan M."/>
            <person name="Daum C."/>
            <person name="Ng V."/>
            <person name="Clum A."/>
            <person name="Steindorff A."/>
            <person name="Ohm R.A."/>
            <person name="Martin F."/>
            <person name="Silar P."/>
            <person name="Natvig D.O."/>
            <person name="Lalanne C."/>
            <person name="Gautier V."/>
            <person name="Ament-Velasquez S.L."/>
            <person name="Kruys A."/>
            <person name="Hutchinson M.I."/>
            <person name="Powell A.J."/>
            <person name="Barry K."/>
            <person name="Miller A.N."/>
            <person name="Grigoriev I.V."/>
            <person name="Debuchy R."/>
            <person name="Gladieux P."/>
            <person name="Hiltunen Thoren M."/>
            <person name="Johannesson H."/>
        </authorList>
    </citation>
    <scope>NUCLEOTIDE SEQUENCE</scope>
    <source>
        <strain evidence="2">PSN309</strain>
    </source>
</reference>
<protein>
    <submittedName>
        <fullName evidence="2">Heterokaryon incompatibility protein-domain-containing protein</fullName>
    </submittedName>
</protein>
<dbReference type="PANTHER" id="PTHR33112:SF12">
    <property type="entry name" value="HETEROKARYON INCOMPATIBILITY DOMAIN-CONTAINING PROTEIN"/>
    <property type="match status" value="1"/>
</dbReference>
<reference evidence="2" key="2">
    <citation type="submission" date="2023-05" db="EMBL/GenBank/DDBJ databases">
        <authorList>
            <consortium name="Lawrence Berkeley National Laboratory"/>
            <person name="Steindorff A."/>
            <person name="Hensen N."/>
            <person name="Bonometti L."/>
            <person name="Westerberg I."/>
            <person name="Brannstrom I.O."/>
            <person name="Guillou S."/>
            <person name="Cros-Aarteil S."/>
            <person name="Calhoun S."/>
            <person name="Haridas S."/>
            <person name="Kuo A."/>
            <person name="Mondo S."/>
            <person name="Pangilinan J."/>
            <person name="Riley R."/>
            <person name="Labutti K."/>
            <person name="Andreopoulos B."/>
            <person name="Lipzen A."/>
            <person name="Chen C."/>
            <person name="Yanf M."/>
            <person name="Daum C."/>
            <person name="Ng V."/>
            <person name="Clum A."/>
            <person name="Ohm R."/>
            <person name="Martin F."/>
            <person name="Silar P."/>
            <person name="Natvig D."/>
            <person name="Lalanne C."/>
            <person name="Gautier V."/>
            <person name="Ament-Velasquez S.L."/>
            <person name="Kruys A."/>
            <person name="Hutchinson M.I."/>
            <person name="Powell A.J."/>
            <person name="Barry K."/>
            <person name="Miller A.N."/>
            <person name="Grigoriev I.V."/>
            <person name="Debuchy R."/>
            <person name="Gladieux P."/>
            <person name="Thoren M.H."/>
            <person name="Johannesson H."/>
        </authorList>
    </citation>
    <scope>NUCLEOTIDE SEQUENCE</scope>
    <source>
        <strain evidence="2">PSN309</strain>
    </source>
</reference>
<dbReference type="Proteomes" id="UP001302126">
    <property type="component" value="Unassembled WGS sequence"/>
</dbReference>
<evidence type="ECO:0000259" key="1">
    <source>
        <dbReference type="Pfam" id="PF06985"/>
    </source>
</evidence>
<dbReference type="EMBL" id="MU864375">
    <property type="protein sequence ID" value="KAK4189501.1"/>
    <property type="molecule type" value="Genomic_DNA"/>
</dbReference>
<feature type="domain" description="Heterokaryon incompatibility" evidence="1">
    <location>
        <begin position="200"/>
        <end position="315"/>
    </location>
</feature>
<gene>
    <name evidence="2" type="ORF">QBC35DRAFT_462036</name>
</gene>
<comment type="caution">
    <text evidence="2">The sequence shown here is derived from an EMBL/GenBank/DDBJ whole genome shotgun (WGS) entry which is preliminary data.</text>
</comment>
<accession>A0AAN7AI52</accession>
<dbReference type="InterPro" id="IPR010730">
    <property type="entry name" value="HET"/>
</dbReference>
<organism evidence="2 3">
    <name type="scientific">Podospora australis</name>
    <dbReference type="NCBI Taxonomy" id="1536484"/>
    <lineage>
        <taxon>Eukaryota</taxon>
        <taxon>Fungi</taxon>
        <taxon>Dikarya</taxon>
        <taxon>Ascomycota</taxon>
        <taxon>Pezizomycotina</taxon>
        <taxon>Sordariomycetes</taxon>
        <taxon>Sordariomycetidae</taxon>
        <taxon>Sordariales</taxon>
        <taxon>Podosporaceae</taxon>
        <taxon>Podospora</taxon>
    </lineage>
</organism>
<evidence type="ECO:0000313" key="3">
    <source>
        <dbReference type="Proteomes" id="UP001302126"/>
    </source>
</evidence>
<name>A0AAN7AI52_9PEZI</name>
<evidence type="ECO:0000313" key="2">
    <source>
        <dbReference type="EMBL" id="KAK4189501.1"/>
    </source>
</evidence>
<sequence length="330" mass="36233">MDDNNPKTMKEKATPQELCSSCDYFGDLSVFTSFVDLDDRGGLQRSSVSLLKQSALECKLCRLKFCAIKPELDVGAAENDNDYQVSSADQQQSGSLRIRPGGKKFPSASQALLQGSRIPPTERPGTLLCDFEWDDLDPESSHLFKGRIMRDIVDPRLLKTWLRMSVGGRAAASPSLPLAHTRFIDVDTNCIIEGTTDIGFVALSYVWGNAAQLCLDRATKDVLTTSGGLERLRARLPRTISDAMAICKAVGERFLWVDALCIQQDDHRDKQGQIAAMGSIYRSASFTIVQGSSSPFTDANSPLPGVQPGTRHVQQTSEVIRGYCNPKHLM</sequence>
<dbReference type="Pfam" id="PF06985">
    <property type="entry name" value="HET"/>
    <property type="match status" value="1"/>
</dbReference>
<proteinExistence type="predicted"/>
<dbReference type="AlphaFoldDB" id="A0AAN7AI52"/>
<dbReference type="PANTHER" id="PTHR33112">
    <property type="entry name" value="DOMAIN PROTEIN, PUTATIVE-RELATED"/>
    <property type="match status" value="1"/>
</dbReference>